<dbReference type="InterPro" id="IPR001680">
    <property type="entry name" value="WD40_rpt"/>
</dbReference>
<dbReference type="InterPro" id="IPR036322">
    <property type="entry name" value="WD40_repeat_dom_sf"/>
</dbReference>
<keyword evidence="8" id="KW-1185">Reference proteome</keyword>
<dbReference type="InterPro" id="IPR015943">
    <property type="entry name" value="WD40/YVTN_repeat-like_dom_sf"/>
</dbReference>
<protein>
    <recommendedName>
        <fullName evidence="9">WD40 repeat-like protein</fullName>
    </recommendedName>
</protein>
<sequence length="420" mass="47208">MNLELLDPFGQDFPEVIEDRLAWHEHEITITCCRFNRRGTLLASATLEGICLVWDLATKGVARVLRGHSLAITSLSTAGHEKDDISSHPHETGTVYYGTWKTAHEPERFGSLLQLSPLPYIPETGELPCLVKLPDDPGGAVVRTPLVVTEEHAASLSITLDTHSAVVTFTPNGSKIYVGTTKGVIVIFDTVTGKSEQIFRAAGTATIKHIEFSRKGSDLVVNATDRIIRLYSVKHSDDGTRLDLQHKFQDSVNRNAWAACCFSADGEYVIGGSAQKQRHDIYIWDKESRNLVKMLEGPREDLSDLTWHPHRPMIASVTSYGIMYVWSVNYVQNYSAFAPTFEELEDNEEYEEHEDEFDIKPEDPKPIRRDEDDLEIDVVTIERINAFSDDDEEDNYHLPTYPDESDDEGGGSVGKRKKVR</sequence>
<dbReference type="InterPro" id="IPR037850">
    <property type="entry name" value="RBBP5/Swd1"/>
</dbReference>
<comment type="caution">
    <text evidence="7">The sequence shown here is derived from an EMBL/GenBank/DDBJ whole genome shotgun (WGS) entry which is preliminary data.</text>
</comment>
<dbReference type="GO" id="GO:0048188">
    <property type="term" value="C:Set1C/COMPASS complex"/>
    <property type="evidence" value="ECO:0007669"/>
    <property type="project" value="InterPro"/>
</dbReference>
<evidence type="ECO:0000256" key="3">
    <source>
        <dbReference type="ARBA" id="ARBA00022737"/>
    </source>
</evidence>
<evidence type="ECO:0000256" key="1">
    <source>
        <dbReference type="ARBA" id="ARBA00004123"/>
    </source>
</evidence>
<evidence type="ECO:0008006" key="9">
    <source>
        <dbReference type="Google" id="ProtNLM"/>
    </source>
</evidence>
<comment type="subcellular location">
    <subcellularLocation>
        <location evidence="1">Nucleus</location>
    </subcellularLocation>
</comment>
<dbReference type="Pfam" id="PF00400">
    <property type="entry name" value="WD40"/>
    <property type="match status" value="1"/>
</dbReference>
<dbReference type="PANTHER" id="PTHR44040:SF1">
    <property type="entry name" value="RETINOBLASTOMA-BINDING PROTEIN 5"/>
    <property type="match status" value="1"/>
</dbReference>
<name>A0AAD5X407_9FUNG</name>
<organism evidence="7 8">
    <name type="scientific">Rhizophlyctis rosea</name>
    <dbReference type="NCBI Taxonomy" id="64517"/>
    <lineage>
        <taxon>Eukaryota</taxon>
        <taxon>Fungi</taxon>
        <taxon>Fungi incertae sedis</taxon>
        <taxon>Chytridiomycota</taxon>
        <taxon>Chytridiomycota incertae sedis</taxon>
        <taxon>Chytridiomycetes</taxon>
        <taxon>Rhizophlyctidales</taxon>
        <taxon>Rhizophlyctidaceae</taxon>
        <taxon>Rhizophlyctis</taxon>
    </lineage>
</organism>
<dbReference type="AlphaFoldDB" id="A0AAD5X407"/>
<keyword evidence="2 5" id="KW-0853">WD repeat</keyword>
<accession>A0AAD5X407</accession>
<feature type="repeat" description="WD" evidence="5">
    <location>
        <begin position="23"/>
        <end position="64"/>
    </location>
</feature>
<feature type="compositionally biased region" description="Basic and acidic residues" evidence="6">
    <location>
        <begin position="358"/>
        <end position="371"/>
    </location>
</feature>
<dbReference type="PROSITE" id="PS50082">
    <property type="entry name" value="WD_REPEATS_2"/>
    <property type="match status" value="1"/>
</dbReference>
<evidence type="ECO:0000313" key="7">
    <source>
        <dbReference type="EMBL" id="KAJ3054017.1"/>
    </source>
</evidence>
<evidence type="ECO:0000256" key="2">
    <source>
        <dbReference type="ARBA" id="ARBA00022574"/>
    </source>
</evidence>
<dbReference type="Gene3D" id="2.130.10.10">
    <property type="entry name" value="YVTN repeat-like/Quinoprotein amine dehydrogenase"/>
    <property type="match status" value="2"/>
</dbReference>
<proteinExistence type="predicted"/>
<dbReference type="Proteomes" id="UP001212841">
    <property type="component" value="Unassembled WGS sequence"/>
</dbReference>
<dbReference type="SUPFAM" id="SSF50978">
    <property type="entry name" value="WD40 repeat-like"/>
    <property type="match status" value="1"/>
</dbReference>
<feature type="region of interest" description="Disordered" evidence="6">
    <location>
        <begin position="346"/>
        <end position="420"/>
    </location>
</feature>
<evidence type="ECO:0000256" key="6">
    <source>
        <dbReference type="SAM" id="MobiDB-lite"/>
    </source>
</evidence>
<feature type="compositionally biased region" description="Acidic residues" evidence="6">
    <location>
        <begin position="346"/>
        <end position="357"/>
    </location>
</feature>
<keyword evidence="4" id="KW-0539">Nucleus</keyword>
<dbReference type="SMART" id="SM00320">
    <property type="entry name" value="WD40"/>
    <property type="match status" value="5"/>
</dbReference>
<reference evidence="7" key="1">
    <citation type="submission" date="2020-05" db="EMBL/GenBank/DDBJ databases">
        <title>Phylogenomic resolution of chytrid fungi.</title>
        <authorList>
            <person name="Stajich J.E."/>
            <person name="Amses K."/>
            <person name="Simmons R."/>
            <person name="Seto K."/>
            <person name="Myers J."/>
            <person name="Bonds A."/>
            <person name="Quandt C.A."/>
            <person name="Barry K."/>
            <person name="Liu P."/>
            <person name="Grigoriev I."/>
            <person name="Longcore J.E."/>
            <person name="James T.Y."/>
        </authorList>
    </citation>
    <scope>NUCLEOTIDE SEQUENCE</scope>
    <source>
        <strain evidence="7">JEL0318</strain>
    </source>
</reference>
<dbReference type="PANTHER" id="PTHR44040">
    <property type="entry name" value="RETINOBLASTOMA-BINDING PROTEIN 5"/>
    <property type="match status" value="1"/>
</dbReference>
<evidence type="ECO:0000313" key="8">
    <source>
        <dbReference type="Proteomes" id="UP001212841"/>
    </source>
</evidence>
<keyword evidence="3" id="KW-0677">Repeat</keyword>
<dbReference type="EMBL" id="JADGJD010000164">
    <property type="protein sequence ID" value="KAJ3054017.1"/>
    <property type="molecule type" value="Genomic_DNA"/>
</dbReference>
<gene>
    <name evidence="7" type="ORF">HK097_002846</name>
</gene>
<evidence type="ECO:0000256" key="4">
    <source>
        <dbReference type="ARBA" id="ARBA00023242"/>
    </source>
</evidence>
<evidence type="ECO:0000256" key="5">
    <source>
        <dbReference type="PROSITE-ProRule" id="PRU00221"/>
    </source>
</evidence>